<evidence type="ECO:0000313" key="3">
    <source>
        <dbReference type="EMBL" id="KAK3946992.1"/>
    </source>
</evidence>
<keyword evidence="4" id="KW-1185">Reference proteome</keyword>
<dbReference type="EMBL" id="MU859452">
    <property type="protein sequence ID" value="KAK3946992.1"/>
    <property type="molecule type" value="Genomic_DNA"/>
</dbReference>
<dbReference type="Proteomes" id="UP001303222">
    <property type="component" value="Unassembled WGS sequence"/>
</dbReference>
<feature type="coiled-coil region" evidence="1">
    <location>
        <begin position="109"/>
        <end position="143"/>
    </location>
</feature>
<feature type="region of interest" description="Disordered" evidence="2">
    <location>
        <begin position="144"/>
        <end position="170"/>
    </location>
</feature>
<reference evidence="3" key="2">
    <citation type="submission" date="2023-06" db="EMBL/GenBank/DDBJ databases">
        <authorList>
            <consortium name="Lawrence Berkeley National Laboratory"/>
            <person name="Mondo S.J."/>
            <person name="Hensen N."/>
            <person name="Bonometti L."/>
            <person name="Westerberg I."/>
            <person name="Brannstrom I.O."/>
            <person name="Guillou S."/>
            <person name="Cros-Aarteil S."/>
            <person name="Calhoun S."/>
            <person name="Haridas S."/>
            <person name="Kuo A."/>
            <person name="Pangilinan J."/>
            <person name="Riley R."/>
            <person name="Labutti K."/>
            <person name="Andreopoulos B."/>
            <person name="Lipzen A."/>
            <person name="Chen C."/>
            <person name="Yanf M."/>
            <person name="Daum C."/>
            <person name="Ng V."/>
            <person name="Clum A."/>
            <person name="Steindorff A."/>
            <person name="Ohm R."/>
            <person name="Martin F."/>
            <person name="Silar P."/>
            <person name="Natvig D."/>
            <person name="Lalanne C."/>
            <person name="Gautier V."/>
            <person name="Ament-Velasquez S.L."/>
            <person name="Kruys A."/>
            <person name="Hutchinson M.I."/>
            <person name="Powell A.J."/>
            <person name="Barry K."/>
            <person name="Miller A.N."/>
            <person name="Grigoriev I.V."/>
            <person name="Debuchy R."/>
            <person name="Gladieux P."/>
            <person name="Thoren M.H."/>
            <person name="Johannesson H."/>
        </authorList>
    </citation>
    <scope>NUCLEOTIDE SEQUENCE</scope>
    <source>
        <strain evidence="3">CBS 626.80</strain>
    </source>
</reference>
<accession>A0AAN6NNP8</accession>
<keyword evidence="1" id="KW-0175">Coiled coil</keyword>
<evidence type="ECO:0000256" key="2">
    <source>
        <dbReference type="SAM" id="MobiDB-lite"/>
    </source>
</evidence>
<evidence type="ECO:0000313" key="4">
    <source>
        <dbReference type="Proteomes" id="UP001303222"/>
    </source>
</evidence>
<feature type="region of interest" description="Disordered" evidence="2">
    <location>
        <begin position="65"/>
        <end position="96"/>
    </location>
</feature>
<organism evidence="3 4">
    <name type="scientific">Pseudoneurospora amorphoporcata</name>
    <dbReference type="NCBI Taxonomy" id="241081"/>
    <lineage>
        <taxon>Eukaryota</taxon>
        <taxon>Fungi</taxon>
        <taxon>Dikarya</taxon>
        <taxon>Ascomycota</taxon>
        <taxon>Pezizomycotina</taxon>
        <taxon>Sordariomycetes</taxon>
        <taxon>Sordariomycetidae</taxon>
        <taxon>Sordariales</taxon>
        <taxon>Sordariaceae</taxon>
        <taxon>Pseudoneurospora</taxon>
    </lineage>
</organism>
<name>A0AAN6NNP8_9PEZI</name>
<dbReference type="AlphaFoldDB" id="A0AAN6NNP8"/>
<evidence type="ECO:0000256" key="1">
    <source>
        <dbReference type="SAM" id="Coils"/>
    </source>
</evidence>
<gene>
    <name evidence="3" type="ORF">QBC32DRAFT_386534</name>
</gene>
<sequence>MAHDPEEAAQMKALRFLDTEDNMLEDLQAKIQEMAARYTSSTDLHNWIMHFKEFYAEVPEKSDKIRPRTTIENDEDNRTDERTAHPEGVKRPSTKLTARKPAAYATKMVEDLLATLAAKENELAKAKREIDSLNQTVVNVVRDSSRRSATSNLTSITSARGKSSKISDPPIFYADKSKDTVTFEV</sequence>
<feature type="compositionally biased region" description="Polar residues" evidence="2">
    <location>
        <begin position="149"/>
        <end position="166"/>
    </location>
</feature>
<proteinExistence type="predicted"/>
<comment type="caution">
    <text evidence="3">The sequence shown here is derived from an EMBL/GenBank/DDBJ whole genome shotgun (WGS) entry which is preliminary data.</text>
</comment>
<reference evidence="3" key="1">
    <citation type="journal article" date="2023" name="Mol. Phylogenet. Evol.">
        <title>Genome-scale phylogeny and comparative genomics of the fungal order Sordariales.</title>
        <authorList>
            <person name="Hensen N."/>
            <person name="Bonometti L."/>
            <person name="Westerberg I."/>
            <person name="Brannstrom I.O."/>
            <person name="Guillou S."/>
            <person name="Cros-Aarteil S."/>
            <person name="Calhoun S."/>
            <person name="Haridas S."/>
            <person name="Kuo A."/>
            <person name="Mondo S."/>
            <person name="Pangilinan J."/>
            <person name="Riley R."/>
            <person name="LaButti K."/>
            <person name="Andreopoulos B."/>
            <person name="Lipzen A."/>
            <person name="Chen C."/>
            <person name="Yan M."/>
            <person name="Daum C."/>
            <person name="Ng V."/>
            <person name="Clum A."/>
            <person name="Steindorff A."/>
            <person name="Ohm R.A."/>
            <person name="Martin F."/>
            <person name="Silar P."/>
            <person name="Natvig D.O."/>
            <person name="Lalanne C."/>
            <person name="Gautier V."/>
            <person name="Ament-Velasquez S.L."/>
            <person name="Kruys A."/>
            <person name="Hutchinson M.I."/>
            <person name="Powell A.J."/>
            <person name="Barry K."/>
            <person name="Miller A.N."/>
            <person name="Grigoriev I.V."/>
            <person name="Debuchy R."/>
            <person name="Gladieux P."/>
            <person name="Hiltunen Thoren M."/>
            <person name="Johannesson H."/>
        </authorList>
    </citation>
    <scope>NUCLEOTIDE SEQUENCE</scope>
    <source>
        <strain evidence="3">CBS 626.80</strain>
    </source>
</reference>
<protein>
    <submittedName>
        <fullName evidence="3">Uncharacterized protein</fullName>
    </submittedName>
</protein>
<feature type="compositionally biased region" description="Basic and acidic residues" evidence="2">
    <location>
        <begin position="79"/>
        <end position="90"/>
    </location>
</feature>